<evidence type="ECO:0000259" key="2">
    <source>
        <dbReference type="Pfam" id="PF00567"/>
    </source>
</evidence>
<proteinExistence type="predicted"/>
<gene>
    <name evidence="3" type="ORF">CLODIP_2_CD16165</name>
</gene>
<evidence type="ECO:0000313" key="3">
    <source>
        <dbReference type="EMBL" id="CAB3366133.1"/>
    </source>
</evidence>
<evidence type="ECO:0000256" key="1">
    <source>
        <dbReference type="SAM" id="MobiDB-lite"/>
    </source>
</evidence>
<dbReference type="InterPro" id="IPR035437">
    <property type="entry name" value="SNase_OB-fold_sf"/>
</dbReference>
<dbReference type="Gene3D" id="2.30.30.140">
    <property type="match status" value="1"/>
</dbReference>
<feature type="domain" description="Tudor" evidence="2">
    <location>
        <begin position="161"/>
        <end position="259"/>
    </location>
</feature>
<reference evidence="3 4" key="1">
    <citation type="submission" date="2020-04" db="EMBL/GenBank/DDBJ databases">
        <authorList>
            <person name="Alioto T."/>
            <person name="Alioto T."/>
            <person name="Gomez Garrido J."/>
        </authorList>
    </citation>
    <scope>NUCLEOTIDE SEQUENCE [LARGE SCALE GENOMIC DNA]</scope>
</reference>
<name>A0A8S1CLI0_9INSE</name>
<comment type="caution">
    <text evidence="3">The sequence shown here is derived from an EMBL/GenBank/DDBJ whole genome shotgun (WGS) entry which is preliminary data.</text>
</comment>
<organism evidence="3 4">
    <name type="scientific">Cloeon dipterum</name>
    <dbReference type="NCBI Taxonomy" id="197152"/>
    <lineage>
        <taxon>Eukaryota</taxon>
        <taxon>Metazoa</taxon>
        <taxon>Ecdysozoa</taxon>
        <taxon>Arthropoda</taxon>
        <taxon>Hexapoda</taxon>
        <taxon>Insecta</taxon>
        <taxon>Pterygota</taxon>
        <taxon>Palaeoptera</taxon>
        <taxon>Ephemeroptera</taxon>
        <taxon>Pisciforma</taxon>
        <taxon>Baetidae</taxon>
        <taxon>Cloeon</taxon>
    </lineage>
</organism>
<sequence length="335" mass="36899">MFQDEDSDGQGSSVGGKGSHNGTVGSGSHKSSSESPKSAESSRPKMSYNLCRPQTATCAVSNDLLKPPSPKLPPKLISNLMEPTVSSEKCLFEKSSLILDHGIEDLEAKLEAYNKEFQKNKMLPDSAIKLCQQSGMNGQQGSVVNLGYQMTKGDEHHFTASSASALNDLEKAMESEYEGAHLERLKLRREDIKEGLYIVCRHSGQWRRAQIIKKVGDAHAKVLHIDFGCEQIKCHDEIFFLLDKPIFKIAAMAFPATLHNIKPVGILDWMNASTRRFTTLVTLGAGDMLVAKYHVGGSMTDPTYQLSLSVFLKKGEVIQLSVRSGLFIKPKENNI</sequence>
<dbReference type="SUPFAM" id="SSF63748">
    <property type="entry name" value="Tudor/PWWP/MBT"/>
    <property type="match status" value="1"/>
</dbReference>
<dbReference type="Gene3D" id="2.40.50.90">
    <property type="match status" value="1"/>
</dbReference>
<dbReference type="AlphaFoldDB" id="A0A8S1CLI0"/>
<dbReference type="Proteomes" id="UP000494165">
    <property type="component" value="Unassembled WGS sequence"/>
</dbReference>
<dbReference type="GO" id="GO:0005737">
    <property type="term" value="C:cytoplasm"/>
    <property type="evidence" value="ECO:0007669"/>
    <property type="project" value="UniProtKB-ARBA"/>
</dbReference>
<accession>A0A8S1CLI0</accession>
<dbReference type="Pfam" id="PF00567">
    <property type="entry name" value="TUDOR"/>
    <property type="match status" value="1"/>
</dbReference>
<keyword evidence="4" id="KW-1185">Reference proteome</keyword>
<protein>
    <recommendedName>
        <fullName evidence="2">Tudor domain-containing protein</fullName>
    </recommendedName>
</protein>
<feature type="region of interest" description="Disordered" evidence="1">
    <location>
        <begin position="1"/>
        <end position="45"/>
    </location>
</feature>
<evidence type="ECO:0000313" key="4">
    <source>
        <dbReference type="Proteomes" id="UP000494165"/>
    </source>
</evidence>
<feature type="compositionally biased region" description="Low complexity" evidence="1">
    <location>
        <begin position="26"/>
        <end position="41"/>
    </location>
</feature>
<dbReference type="EMBL" id="CADEPI010000023">
    <property type="protein sequence ID" value="CAB3366133.1"/>
    <property type="molecule type" value="Genomic_DNA"/>
</dbReference>
<dbReference type="CDD" id="cd20379">
    <property type="entry name" value="Tudor_dTUD-like"/>
    <property type="match status" value="1"/>
</dbReference>
<dbReference type="InterPro" id="IPR002999">
    <property type="entry name" value="Tudor"/>
</dbReference>